<evidence type="ECO:0000256" key="1">
    <source>
        <dbReference type="ARBA" id="ARBA00022801"/>
    </source>
</evidence>
<sequence length="216" mass="24288">MGEIVLVRHGQANSEAKDEDGYDRLTDLGRQQSAWLGEWLAAQGERFDTHLAGGLRRHRETAEAMGLDFSRVQVDPRFDEMDYFNLGKALEETHGVPFPDAEAFADHVPKVMEAWHRAEIRGNETFDAFESRVTEALIDAAQEGRRVLAVTSGGVIAMALRHILRLDPTRFAHILMPIRNSSIHRVHVRGRQMILAGFNATPHLDPPDRATARTTF</sequence>
<dbReference type="Gene3D" id="3.40.50.1240">
    <property type="entry name" value="Phosphoglycerate mutase-like"/>
    <property type="match status" value="1"/>
</dbReference>
<dbReference type="InterPro" id="IPR051021">
    <property type="entry name" value="Mito_Ser/Thr_phosphatase"/>
</dbReference>
<dbReference type="AlphaFoldDB" id="A0A1H9W866"/>
<dbReference type="OrthoDB" id="280692at2"/>
<dbReference type="SUPFAM" id="SSF53254">
    <property type="entry name" value="Phosphoglycerate mutase-like"/>
    <property type="match status" value="1"/>
</dbReference>
<dbReference type="InterPro" id="IPR029033">
    <property type="entry name" value="His_PPase_superfam"/>
</dbReference>
<keyword evidence="3" id="KW-1185">Reference proteome</keyword>
<dbReference type="Pfam" id="PF00300">
    <property type="entry name" value="His_Phos_1"/>
    <property type="match status" value="1"/>
</dbReference>
<name>A0A1H9W866_9RHOB</name>
<reference evidence="2 3" key="1">
    <citation type="submission" date="2016-10" db="EMBL/GenBank/DDBJ databases">
        <authorList>
            <person name="de Groot N.N."/>
        </authorList>
    </citation>
    <scope>NUCLEOTIDE SEQUENCE [LARGE SCALE GENOMIC DNA]</scope>
    <source>
        <strain evidence="2 3">DSM 23042</strain>
    </source>
</reference>
<dbReference type="EMBL" id="FOGU01000009">
    <property type="protein sequence ID" value="SES29867.1"/>
    <property type="molecule type" value="Genomic_DNA"/>
</dbReference>
<dbReference type="InterPro" id="IPR013078">
    <property type="entry name" value="His_Pase_superF_clade-1"/>
</dbReference>
<dbReference type="Proteomes" id="UP000198885">
    <property type="component" value="Unassembled WGS sequence"/>
</dbReference>
<dbReference type="GO" id="GO:0016787">
    <property type="term" value="F:hydrolase activity"/>
    <property type="evidence" value="ECO:0007669"/>
    <property type="project" value="UniProtKB-KW"/>
</dbReference>
<keyword evidence="1" id="KW-0378">Hydrolase</keyword>
<proteinExistence type="predicted"/>
<accession>A0A1H9W866</accession>
<evidence type="ECO:0000313" key="2">
    <source>
        <dbReference type="EMBL" id="SES29867.1"/>
    </source>
</evidence>
<dbReference type="PANTHER" id="PTHR20935">
    <property type="entry name" value="PHOSPHOGLYCERATE MUTASE-RELATED"/>
    <property type="match status" value="1"/>
</dbReference>
<gene>
    <name evidence="2" type="ORF">SAMN04490244_109172</name>
</gene>
<dbReference type="PANTHER" id="PTHR20935:SF0">
    <property type="entry name" value="SERINE_THREONINE-PROTEIN PHOSPHATASE PGAM5, MITOCHONDRIAL"/>
    <property type="match status" value="1"/>
</dbReference>
<dbReference type="CDD" id="cd07067">
    <property type="entry name" value="HP_PGM_like"/>
    <property type="match status" value="1"/>
</dbReference>
<organism evidence="2 3">
    <name type="scientific">Tranquillimonas rosea</name>
    <dbReference type="NCBI Taxonomy" id="641238"/>
    <lineage>
        <taxon>Bacteria</taxon>
        <taxon>Pseudomonadati</taxon>
        <taxon>Pseudomonadota</taxon>
        <taxon>Alphaproteobacteria</taxon>
        <taxon>Rhodobacterales</taxon>
        <taxon>Roseobacteraceae</taxon>
        <taxon>Tranquillimonas</taxon>
    </lineage>
</organism>
<dbReference type="SMART" id="SM00855">
    <property type="entry name" value="PGAM"/>
    <property type="match status" value="1"/>
</dbReference>
<dbReference type="RefSeq" id="WP_092695216.1">
    <property type="nucleotide sequence ID" value="NZ_FOGU01000009.1"/>
</dbReference>
<protein>
    <submittedName>
        <fullName evidence="2">Broad specificity phosphatase PhoE</fullName>
    </submittedName>
</protein>
<dbReference type="STRING" id="641238.SAMN04490244_109172"/>
<evidence type="ECO:0000313" key="3">
    <source>
        <dbReference type="Proteomes" id="UP000198885"/>
    </source>
</evidence>